<dbReference type="EMBL" id="KQ999991">
    <property type="protein sequence ID" value="KZV40456.1"/>
    <property type="molecule type" value="Genomic_DNA"/>
</dbReference>
<reference evidence="1 2" key="1">
    <citation type="journal article" date="2015" name="Proc. Natl. Acad. Sci. U.S.A.">
        <title>The resurrection genome of Boea hygrometrica: A blueprint for survival of dehydration.</title>
        <authorList>
            <person name="Xiao L."/>
            <person name="Yang G."/>
            <person name="Zhang L."/>
            <person name="Yang X."/>
            <person name="Zhao S."/>
            <person name="Ji Z."/>
            <person name="Zhou Q."/>
            <person name="Hu M."/>
            <person name="Wang Y."/>
            <person name="Chen M."/>
            <person name="Xu Y."/>
            <person name="Jin H."/>
            <person name="Xiao X."/>
            <person name="Hu G."/>
            <person name="Bao F."/>
            <person name="Hu Y."/>
            <person name="Wan P."/>
            <person name="Li L."/>
            <person name="Deng X."/>
            <person name="Kuang T."/>
            <person name="Xiang C."/>
            <person name="Zhu J.K."/>
            <person name="Oliver M.J."/>
            <person name="He Y."/>
        </authorList>
    </citation>
    <scope>NUCLEOTIDE SEQUENCE [LARGE SCALE GENOMIC DNA]</scope>
    <source>
        <strain evidence="2">cv. XS01</strain>
    </source>
</reference>
<accession>A0A2Z7C0Q0</accession>
<keyword evidence="2" id="KW-1185">Reference proteome</keyword>
<evidence type="ECO:0000313" key="1">
    <source>
        <dbReference type="EMBL" id="KZV40456.1"/>
    </source>
</evidence>
<protein>
    <submittedName>
        <fullName evidence="1">Protein LUTEIN DEFICIENT 5, chloroplastic</fullName>
    </submittedName>
</protein>
<sequence>MRIRPLEFETSICDVKYHELPSFGLSTYHLSSGLSPRSRLYRLSLITRNVIEALHDRSRCFVVEDSPLAFVRGYPMLSEEIIVCQISGQSTRYILAYNSSFLSSPHHAAAAAACRKSCSNHSGEEIPSVKSSLGFLVQAGEGIEISVVYRIRRPKPPTVEVPISS</sequence>
<name>A0A2Z7C0Q0_9LAMI</name>
<dbReference type="AlphaFoldDB" id="A0A2Z7C0Q0"/>
<organism evidence="1 2">
    <name type="scientific">Dorcoceras hygrometricum</name>
    <dbReference type="NCBI Taxonomy" id="472368"/>
    <lineage>
        <taxon>Eukaryota</taxon>
        <taxon>Viridiplantae</taxon>
        <taxon>Streptophyta</taxon>
        <taxon>Embryophyta</taxon>
        <taxon>Tracheophyta</taxon>
        <taxon>Spermatophyta</taxon>
        <taxon>Magnoliopsida</taxon>
        <taxon>eudicotyledons</taxon>
        <taxon>Gunneridae</taxon>
        <taxon>Pentapetalae</taxon>
        <taxon>asterids</taxon>
        <taxon>lamiids</taxon>
        <taxon>Lamiales</taxon>
        <taxon>Gesneriaceae</taxon>
        <taxon>Didymocarpoideae</taxon>
        <taxon>Trichosporeae</taxon>
        <taxon>Loxocarpinae</taxon>
        <taxon>Dorcoceras</taxon>
    </lineage>
</organism>
<dbReference type="Proteomes" id="UP000250235">
    <property type="component" value="Unassembled WGS sequence"/>
</dbReference>
<evidence type="ECO:0000313" key="2">
    <source>
        <dbReference type="Proteomes" id="UP000250235"/>
    </source>
</evidence>
<proteinExistence type="predicted"/>
<gene>
    <name evidence="1" type="ORF">F511_41710</name>
</gene>